<dbReference type="Pfam" id="PF00551">
    <property type="entry name" value="Formyl_trans_N"/>
    <property type="match status" value="1"/>
</dbReference>
<feature type="domain" description="Formyl transferase N-terminal" evidence="9">
    <location>
        <begin position="25"/>
        <end position="203"/>
    </location>
</feature>
<name>B9KHZ7_ANAMF</name>
<dbReference type="InterPro" id="IPR005794">
    <property type="entry name" value="Fmt"/>
</dbReference>
<dbReference type="Gene3D" id="3.10.25.10">
    <property type="entry name" value="Formyl transferase, C-terminal domain"/>
    <property type="match status" value="1"/>
</dbReference>
<dbReference type="HAMAP" id="MF_00182">
    <property type="entry name" value="Formyl_trans"/>
    <property type="match status" value="1"/>
</dbReference>
<dbReference type="AlphaFoldDB" id="B9KHZ7"/>
<reference evidence="11 12" key="1">
    <citation type="journal article" date="2009" name="BMC Genomics">
        <title>Conservation in the face of diversity: multistrain analysis of an intracellular bacterium.</title>
        <authorList>
            <person name="Dark M.J."/>
            <person name="Herndon D.R."/>
            <person name="Kappmeyer L.S."/>
            <person name="Gonzales M.P."/>
            <person name="Nordeen E."/>
            <person name="Palmer G.H."/>
            <person name="Knowles D.P. Jr."/>
            <person name="Brayton K.A."/>
        </authorList>
    </citation>
    <scope>NUCLEOTIDE SEQUENCE [LARGE SCALE GENOMIC DNA]</scope>
    <source>
        <strain evidence="11 12">Florida</strain>
    </source>
</reference>
<dbReference type="eggNOG" id="COG0223">
    <property type="taxonomic scope" value="Bacteria"/>
</dbReference>
<evidence type="ECO:0000256" key="5">
    <source>
        <dbReference type="ARBA" id="ARBA00022679"/>
    </source>
</evidence>
<proteinExistence type="inferred from homology"/>
<evidence type="ECO:0000256" key="7">
    <source>
        <dbReference type="ARBA" id="ARBA00048558"/>
    </source>
</evidence>
<dbReference type="InterPro" id="IPR002376">
    <property type="entry name" value="Formyl_transf_N"/>
</dbReference>
<dbReference type="PANTHER" id="PTHR11138">
    <property type="entry name" value="METHIONYL-TRNA FORMYLTRANSFERASE"/>
    <property type="match status" value="1"/>
</dbReference>
<dbReference type="InterPro" id="IPR005793">
    <property type="entry name" value="Formyl_trans_C"/>
</dbReference>
<evidence type="ECO:0000256" key="4">
    <source>
        <dbReference type="ARBA" id="ARBA00016014"/>
    </source>
</evidence>
<dbReference type="STRING" id="320483.AMF_233"/>
<keyword evidence="6 8" id="KW-0648">Protein biosynthesis</keyword>
<dbReference type="Pfam" id="PF02911">
    <property type="entry name" value="Formyl_trans_C"/>
    <property type="match status" value="1"/>
</dbReference>
<dbReference type="KEGG" id="amf:AMF_233"/>
<evidence type="ECO:0000313" key="12">
    <source>
        <dbReference type="Proteomes" id="UP000007307"/>
    </source>
</evidence>
<dbReference type="InterPro" id="IPR036477">
    <property type="entry name" value="Formyl_transf_N_sf"/>
</dbReference>
<feature type="domain" description="Formyl transferase C-terminal" evidence="10">
    <location>
        <begin position="224"/>
        <end position="315"/>
    </location>
</feature>
<evidence type="ECO:0000256" key="1">
    <source>
        <dbReference type="ARBA" id="ARBA00002606"/>
    </source>
</evidence>
<evidence type="ECO:0000256" key="2">
    <source>
        <dbReference type="ARBA" id="ARBA00010699"/>
    </source>
</evidence>
<dbReference type="PANTHER" id="PTHR11138:SF5">
    <property type="entry name" value="METHIONYL-TRNA FORMYLTRANSFERASE, MITOCHONDRIAL"/>
    <property type="match status" value="1"/>
</dbReference>
<dbReference type="InterPro" id="IPR011034">
    <property type="entry name" value="Formyl_transferase-like_C_sf"/>
</dbReference>
<dbReference type="EC" id="2.1.2.9" evidence="3 8"/>
<dbReference type="SUPFAM" id="SSF50486">
    <property type="entry name" value="FMT C-terminal domain-like"/>
    <property type="match status" value="1"/>
</dbReference>
<dbReference type="GO" id="GO:0005829">
    <property type="term" value="C:cytosol"/>
    <property type="evidence" value="ECO:0007669"/>
    <property type="project" value="TreeGrafter"/>
</dbReference>
<evidence type="ECO:0000259" key="10">
    <source>
        <dbReference type="Pfam" id="PF02911"/>
    </source>
</evidence>
<dbReference type="InterPro" id="IPR041711">
    <property type="entry name" value="Met-tRNA-FMT_N"/>
</dbReference>
<dbReference type="Proteomes" id="UP000007307">
    <property type="component" value="Chromosome"/>
</dbReference>
<dbReference type="Gene3D" id="3.40.50.170">
    <property type="entry name" value="Formyl transferase, N-terminal domain"/>
    <property type="match status" value="1"/>
</dbReference>
<comment type="similarity">
    <text evidence="2 8">Belongs to the Fmt family.</text>
</comment>
<feature type="binding site" evidence="8">
    <location>
        <begin position="132"/>
        <end position="135"/>
    </location>
    <ligand>
        <name>(6S)-5,6,7,8-tetrahydrofolate</name>
        <dbReference type="ChEBI" id="CHEBI:57453"/>
    </ligand>
</feature>
<evidence type="ECO:0000256" key="8">
    <source>
        <dbReference type="HAMAP-Rule" id="MF_00182"/>
    </source>
</evidence>
<keyword evidence="12" id="KW-1185">Reference proteome</keyword>
<dbReference type="InterPro" id="IPR044135">
    <property type="entry name" value="Met-tRNA-FMT_C"/>
</dbReference>
<dbReference type="InterPro" id="IPR037022">
    <property type="entry name" value="Formyl_trans_C_sf"/>
</dbReference>
<comment type="function">
    <text evidence="1 8">Attaches a formyl group to the free amino group of methionyl-tRNA(fMet). The formyl group appears to play a dual role in the initiator identity of N-formylmethionyl-tRNA by promoting its recognition by IF2 and preventing the misappropriation of this tRNA by the elongation apparatus.</text>
</comment>
<dbReference type="CDD" id="cd08646">
    <property type="entry name" value="FMT_core_Met-tRNA-FMT_N"/>
    <property type="match status" value="1"/>
</dbReference>
<dbReference type="HOGENOM" id="CLU_033347_2_0_5"/>
<dbReference type="NCBIfam" id="TIGR00460">
    <property type="entry name" value="fmt"/>
    <property type="match status" value="1"/>
</dbReference>
<evidence type="ECO:0000256" key="3">
    <source>
        <dbReference type="ARBA" id="ARBA00012261"/>
    </source>
</evidence>
<dbReference type="EMBL" id="CP001079">
    <property type="protein sequence ID" value="ACM49109.1"/>
    <property type="molecule type" value="Genomic_DNA"/>
</dbReference>
<sequence>MRVRLLWELWPKIACPAFSCGGVVKVIFMGSSEFSVPTLEFLIGSQHEVLAVYTKAPKPAGRGHLLTKTPVHAYADAHNVPVRSPASLSSDSERDIIEKYMPDAIIVASYGMILPRWMLEVPRFGCINVHPSLLPRWRGAAPMQHAILSGDAVTGVTIMQLNERLDAGDIFLQESTPIGSRENIVALSERLSSMGGRMLLKVLDNLDTMRSVSQDDAGATYAAKPSEFCVNFNDAADYICRQVRAFYPRMFFFLDGKRVKLLEADNYELAGAQIGDVVNDELHIQCGNGTVLAPKIVQPESKKPCDIRSFLRGFRGCVSNVLQR</sequence>
<dbReference type="SUPFAM" id="SSF53328">
    <property type="entry name" value="Formyltransferase"/>
    <property type="match status" value="1"/>
</dbReference>
<organism evidence="11 12">
    <name type="scientific">Anaplasma marginale (strain Florida)</name>
    <dbReference type="NCBI Taxonomy" id="320483"/>
    <lineage>
        <taxon>Bacteria</taxon>
        <taxon>Pseudomonadati</taxon>
        <taxon>Pseudomonadota</taxon>
        <taxon>Alphaproteobacteria</taxon>
        <taxon>Rickettsiales</taxon>
        <taxon>Anaplasmataceae</taxon>
        <taxon>Anaplasma</taxon>
    </lineage>
</organism>
<evidence type="ECO:0000313" key="11">
    <source>
        <dbReference type="EMBL" id="ACM49109.1"/>
    </source>
</evidence>
<keyword evidence="5 8" id="KW-0808">Transferase</keyword>
<dbReference type="CDD" id="cd08704">
    <property type="entry name" value="Met_tRNA_FMT_C"/>
    <property type="match status" value="1"/>
</dbReference>
<evidence type="ECO:0000256" key="6">
    <source>
        <dbReference type="ARBA" id="ARBA00022917"/>
    </source>
</evidence>
<dbReference type="GO" id="GO:0004479">
    <property type="term" value="F:methionyl-tRNA formyltransferase activity"/>
    <property type="evidence" value="ECO:0007669"/>
    <property type="project" value="UniProtKB-UniRule"/>
</dbReference>
<evidence type="ECO:0000259" key="9">
    <source>
        <dbReference type="Pfam" id="PF00551"/>
    </source>
</evidence>
<protein>
    <recommendedName>
        <fullName evidence="4 8">Methionyl-tRNA formyltransferase</fullName>
        <ecNumber evidence="3 8">2.1.2.9</ecNumber>
    </recommendedName>
</protein>
<gene>
    <name evidence="8 11" type="primary">fmt</name>
    <name evidence="11" type="ordered locus">AMF_233</name>
</gene>
<accession>B9KHZ7</accession>
<comment type="catalytic activity">
    <reaction evidence="7 8">
        <text>L-methionyl-tRNA(fMet) + (6R)-10-formyltetrahydrofolate = N-formyl-L-methionyl-tRNA(fMet) + (6S)-5,6,7,8-tetrahydrofolate + H(+)</text>
        <dbReference type="Rhea" id="RHEA:24380"/>
        <dbReference type="Rhea" id="RHEA-COMP:9952"/>
        <dbReference type="Rhea" id="RHEA-COMP:9953"/>
        <dbReference type="ChEBI" id="CHEBI:15378"/>
        <dbReference type="ChEBI" id="CHEBI:57453"/>
        <dbReference type="ChEBI" id="CHEBI:78530"/>
        <dbReference type="ChEBI" id="CHEBI:78844"/>
        <dbReference type="ChEBI" id="CHEBI:195366"/>
        <dbReference type="EC" id="2.1.2.9"/>
    </reaction>
</comment>